<accession>A0AAV4N2T2</accession>
<keyword evidence="2" id="KW-1185">Reference proteome</keyword>
<organism evidence="1 2">
    <name type="scientific">Caerostris darwini</name>
    <dbReference type="NCBI Taxonomy" id="1538125"/>
    <lineage>
        <taxon>Eukaryota</taxon>
        <taxon>Metazoa</taxon>
        <taxon>Ecdysozoa</taxon>
        <taxon>Arthropoda</taxon>
        <taxon>Chelicerata</taxon>
        <taxon>Arachnida</taxon>
        <taxon>Araneae</taxon>
        <taxon>Araneomorphae</taxon>
        <taxon>Entelegynae</taxon>
        <taxon>Araneoidea</taxon>
        <taxon>Araneidae</taxon>
        <taxon>Caerostris</taxon>
    </lineage>
</organism>
<protein>
    <submittedName>
        <fullName evidence="1">Uncharacterized protein</fullName>
    </submittedName>
</protein>
<dbReference type="Proteomes" id="UP001054837">
    <property type="component" value="Unassembled WGS sequence"/>
</dbReference>
<evidence type="ECO:0000313" key="1">
    <source>
        <dbReference type="EMBL" id="GIX78318.1"/>
    </source>
</evidence>
<gene>
    <name evidence="1" type="ORF">CDAR_425691</name>
</gene>
<sequence>MEQKQKIANCGQHPVNDHLGLFRCLSTSGPLTIFVHPLLQFMTGGEWAKGLETITGKEITWRFEDDIRSALSTGVPINGFRVHDAGYGFKLLGKCLRWRDVWEEGFCYNYIRF</sequence>
<comment type="caution">
    <text evidence="1">The sequence shown here is derived from an EMBL/GenBank/DDBJ whole genome shotgun (WGS) entry which is preliminary data.</text>
</comment>
<evidence type="ECO:0000313" key="2">
    <source>
        <dbReference type="Proteomes" id="UP001054837"/>
    </source>
</evidence>
<dbReference type="EMBL" id="BPLQ01001083">
    <property type="protein sequence ID" value="GIX78318.1"/>
    <property type="molecule type" value="Genomic_DNA"/>
</dbReference>
<proteinExistence type="predicted"/>
<dbReference type="AlphaFoldDB" id="A0AAV4N2T2"/>
<reference evidence="1 2" key="1">
    <citation type="submission" date="2021-06" db="EMBL/GenBank/DDBJ databases">
        <title>Caerostris darwini draft genome.</title>
        <authorList>
            <person name="Kono N."/>
            <person name="Arakawa K."/>
        </authorList>
    </citation>
    <scope>NUCLEOTIDE SEQUENCE [LARGE SCALE GENOMIC DNA]</scope>
</reference>
<name>A0AAV4N2T2_9ARAC</name>